<dbReference type="NCBIfam" id="TIGR01525">
    <property type="entry name" value="ATPase-IB_hvy"/>
    <property type="match status" value="1"/>
</dbReference>
<dbReference type="PRINTS" id="PR00119">
    <property type="entry name" value="CATATPASE"/>
</dbReference>
<dbReference type="Gene3D" id="3.40.1110.10">
    <property type="entry name" value="Calcium-transporting ATPase, cytoplasmic domain N"/>
    <property type="match status" value="1"/>
</dbReference>
<feature type="transmembrane region" description="Helical" evidence="13">
    <location>
        <begin position="165"/>
        <end position="187"/>
    </location>
</feature>
<dbReference type="InterPro" id="IPR023214">
    <property type="entry name" value="HAD_sf"/>
</dbReference>
<dbReference type="Gene3D" id="1.20.1110.10">
    <property type="entry name" value="Calcium-transporting ATPase, transmembrane domain"/>
    <property type="match status" value="1"/>
</dbReference>
<evidence type="ECO:0000256" key="2">
    <source>
        <dbReference type="ARBA" id="ARBA00006024"/>
    </source>
</evidence>
<dbReference type="InterPro" id="IPR012348">
    <property type="entry name" value="RNR-like"/>
</dbReference>
<dbReference type="InterPro" id="IPR059000">
    <property type="entry name" value="ATPase_P-type_domA"/>
</dbReference>
<feature type="domain" description="TRASH" evidence="15">
    <location>
        <begin position="11"/>
        <end position="49"/>
    </location>
</feature>
<evidence type="ECO:0000256" key="11">
    <source>
        <dbReference type="ARBA" id="ARBA00023008"/>
    </source>
</evidence>
<keyword evidence="4 13" id="KW-0812">Transmembrane</keyword>
<dbReference type="AlphaFoldDB" id="A0A3D4SY25"/>
<evidence type="ECO:0000256" key="14">
    <source>
        <dbReference type="SAM" id="MobiDB-lite"/>
    </source>
</evidence>
<keyword evidence="12 13" id="KW-0472">Membrane</keyword>
<feature type="transmembrane region" description="Helical" evidence="13">
    <location>
        <begin position="268"/>
        <end position="286"/>
    </location>
</feature>
<dbReference type="GO" id="GO:0016887">
    <property type="term" value="F:ATP hydrolysis activity"/>
    <property type="evidence" value="ECO:0007669"/>
    <property type="project" value="InterPro"/>
</dbReference>
<gene>
    <name evidence="16" type="ORF">DIW82_05085</name>
</gene>
<evidence type="ECO:0000256" key="4">
    <source>
        <dbReference type="ARBA" id="ARBA00022692"/>
    </source>
</evidence>
<dbReference type="PROSITE" id="PS00154">
    <property type="entry name" value="ATPASE_E1_E2"/>
    <property type="match status" value="1"/>
</dbReference>
<keyword evidence="7" id="KW-0813">Transport</keyword>
<organism evidence="16 17">
    <name type="scientific">Corynebacterium nuruki</name>
    <dbReference type="NCBI Taxonomy" id="1032851"/>
    <lineage>
        <taxon>Bacteria</taxon>
        <taxon>Bacillati</taxon>
        <taxon>Actinomycetota</taxon>
        <taxon>Actinomycetes</taxon>
        <taxon>Mycobacteriales</taxon>
        <taxon>Corynebacteriaceae</taxon>
        <taxon>Corynebacterium</taxon>
    </lineage>
</organism>
<sequence>MTSSDTPTVTDPVCGMTIHPEDAAATGEYGGRTYYFCSEHCHRQFTADPEKYVTDSSTATGVYVCPMHPEVHQVGPGTCPKCGMDLVPEAGSAAHADQPHTHPATPASAAHTSSPTDVEYTCPMHPEIRQIGPGTCPKCGMSLEPVTTTADTGPDPALTDMTRRFWIAVALAVPVMVLSMVFPMVPAWEHLIPVAASQWIQFVLATPVVLWAAAPFFRRGWQSLRNRSLNMFTLVSMGTGAAYLYSVVALLFPGIFPETVYTHGRPEVYFEASAVIVALVALGQVLELRARASTSGAIRALMDLAPATARRVDADGTEHEVQLDDLQVGDLVRVRPGEKIPVDGTVVSGRCAVDESMVTGESLPVTRTGGDEVVGGTVAGSGTLLVRAGKLGADSMLSRIVDMVAEAQRSRAPIQSVVDKVAAVFVPTVIGIALVAVVVWLSVGPDPRLTHALIAGVSVLIIACPCALGLATPMSIMVGVGRGARDGVLIRDAEALEAMEKVDTVVVDKTGTLTEGSPAVTDIVLTGSLDRDGALRCAAAVESSSEHPLGAAIVTAAQDSVSDATGIPTVTDFTSDAGGGVGGTVDGRTVRVGNLGYVSAGTAGTNAADLQARADELRTGGATAVFLAVDGTVEAVIAIADPVKETTPAALAALHDRGVRVVMLTGDNRTTAEAVAAQLGIDEVHADVQPDDKSAVVNDLTAQGRTVAMAGDGVNDAPALAAARVGLAMGTGTDVAMQSAGITLLSGDLGGIARARSLSHATMRNIRQNLVFAFIYNAIGIPVAAGVLYPFAGVLLSPMLAAAAMALSSVSVILNAARLRVTPLT</sequence>
<dbReference type="InterPro" id="IPR007029">
    <property type="entry name" value="YHS_dom"/>
</dbReference>
<dbReference type="InterPro" id="IPR018303">
    <property type="entry name" value="ATPase_P-typ_P_site"/>
</dbReference>
<dbReference type="PANTHER" id="PTHR43520">
    <property type="entry name" value="ATP7, ISOFORM B"/>
    <property type="match status" value="1"/>
</dbReference>
<dbReference type="SUPFAM" id="SSF81665">
    <property type="entry name" value="Calcium ATPase, transmembrane domain M"/>
    <property type="match status" value="1"/>
</dbReference>
<dbReference type="Proteomes" id="UP000261739">
    <property type="component" value="Unassembled WGS sequence"/>
</dbReference>
<dbReference type="InterPro" id="IPR044492">
    <property type="entry name" value="P_typ_ATPase_HD_dom"/>
</dbReference>
<feature type="transmembrane region" description="Helical" evidence="13">
    <location>
        <begin position="795"/>
        <end position="817"/>
    </location>
</feature>
<keyword evidence="5 13" id="KW-0479">Metal-binding</keyword>
<comment type="caution">
    <text evidence="16">The sequence shown here is derived from an EMBL/GenBank/DDBJ whole genome shotgun (WGS) entry which is preliminary data.</text>
</comment>
<dbReference type="GO" id="GO:0005507">
    <property type="term" value="F:copper ion binding"/>
    <property type="evidence" value="ECO:0007669"/>
    <property type="project" value="TreeGrafter"/>
</dbReference>
<dbReference type="GO" id="GO:0005524">
    <property type="term" value="F:ATP binding"/>
    <property type="evidence" value="ECO:0007669"/>
    <property type="project" value="UniProtKB-UniRule"/>
</dbReference>
<reference evidence="16 17" key="1">
    <citation type="journal article" date="2018" name="Nat. Biotechnol.">
        <title>A standardized bacterial taxonomy based on genome phylogeny substantially revises the tree of life.</title>
        <authorList>
            <person name="Parks D.H."/>
            <person name="Chuvochina M."/>
            <person name="Waite D.W."/>
            <person name="Rinke C."/>
            <person name="Skarshewski A."/>
            <person name="Chaumeil P.A."/>
            <person name="Hugenholtz P."/>
        </authorList>
    </citation>
    <scope>NUCLEOTIDE SEQUENCE [LARGE SCALE GENOMIC DNA]</scope>
    <source>
        <strain evidence="16">UBA11247</strain>
    </source>
</reference>
<proteinExistence type="inferred from homology"/>
<dbReference type="Gene3D" id="2.70.150.10">
    <property type="entry name" value="Calcium-transporting ATPase, cytoplasmic transduction domain A"/>
    <property type="match status" value="1"/>
</dbReference>
<dbReference type="InterPro" id="IPR023299">
    <property type="entry name" value="ATPase_P-typ_cyto_dom_N"/>
</dbReference>
<dbReference type="SFLD" id="SFLDG00002">
    <property type="entry name" value="C1.7:_P-type_atpase_like"/>
    <property type="match status" value="1"/>
</dbReference>
<comment type="subcellular location">
    <subcellularLocation>
        <location evidence="1">Cell membrane</location>
        <topology evidence="1">Multi-pass membrane protein</topology>
    </subcellularLocation>
</comment>
<feature type="transmembrane region" description="Helical" evidence="13">
    <location>
        <begin position="449"/>
        <end position="472"/>
    </location>
</feature>
<evidence type="ECO:0000256" key="8">
    <source>
        <dbReference type="ARBA" id="ARBA00022840"/>
    </source>
</evidence>
<dbReference type="InterPro" id="IPR001757">
    <property type="entry name" value="P_typ_ATPase"/>
</dbReference>
<evidence type="ECO:0000256" key="10">
    <source>
        <dbReference type="ARBA" id="ARBA00022989"/>
    </source>
</evidence>
<feature type="transmembrane region" description="Helical" evidence="13">
    <location>
        <begin position="229"/>
        <end position="256"/>
    </location>
</feature>
<dbReference type="SFLD" id="SFLDF00027">
    <property type="entry name" value="p-type_atpase"/>
    <property type="match status" value="1"/>
</dbReference>
<keyword evidence="7" id="KW-0406">Ion transport</keyword>
<evidence type="ECO:0000256" key="7">
    <source>
        <dbReference type="ARBA" id="ARBA00022796"/>
    </source>
</evidence>
<keyword evidence="11" id="KW-0186">Copper</keyword>
<dbReference type="EMBL" id="DQID01000141">
    <property type="protein sequence ID" value="HCT14174.1"/>
    <property type="molecule type" value="Genomic_DNA"/>
</dbReference>
<dbReference type="InterPro" id="IPR011017">
    <property type="entry name" value="TRASH_dom"/>
</dbReference>
<feature type="transmembrane region" description="Helical" evidence="13">
    <location>
        <begin position="199"/>
        <end position="217"/>
    </location>
</feature>
<name>A0A3D4SY25_9CORY</name>
<dbReference type="Gene3D" id="3.40.50.1000">
    <property type="entry name" value="HAD superfamily/HAD-like"/>
    <property type="match status" value="1"/>
</dbReference>
<evidence type="ECO:0000313" key="16">
    <source>
        <dbReference type="EMBL" id="HCT14174.1"/>
    </source>
</evidence>
<dbReference type="InterPro" id="IPR008250">
    <property type="entry name" value="ATPase_P-typ_transduc_dom_A_sf"/>
</dbReference>
<feature type="compositionally biased region" description="Low complexity" evidence="14">
    <location>
        <begin position="101"/>
        <end position="116"/>
    </location>
</feature>
<keyword evidence="3 13" id="KW-1003">Cell membrane</keyword>
<dbReference type="InterPro" id="IPR045800">
    <property type="entry name" value="HMBD"/>
</dbReference>
<evidence type="ECO:0000256" key="12">
    <source>
        <dbReference type="ARBA" id="ARBA00023136"/>
    </source>
</evidence>
<dbReference type="SUPFAM" id="SSF47240">
    <property type="entry name" value="Ferritin-like"/>
    <property type="match status" value="1"/>
</dbReference>
<dbReference type="Pfam" id="PF00122">
    <property type="entry name" value="E1-E2_ATPase"/>
    <property type="match status" value="1"/>
</dbReference>
<protein>
    <submittedName>
        <fullName evidence="16">Heavy metal translocating P-type ATPase</fullName>
    </submittedName>
</protein>
<dbReference type="GO" id="GO:0005886">
    <property type="term" value="C:plasma membrane"/>
    <property type="evidence" value="ECO:0007669"/>
    <property type="project" value="UniProtKB-SubCell"/>
</dbReference>
<dbReference type="RefSeq" id="WP_273051378.1">
    <property type="nucleotide sequence ID" value="NZ_DAITTW010000043.1"/>
</dbReference>
<dbReference type="InterPro" id="IPR009078">
    <property type="entry name" value="Ferritin-like_SF"/>
</dbReference>
<accession>A0A3D4SY25</accession>
<comment type="similarity">
    <text evidence="2 13">Belongs to the cation transport ATPase (P-type) (TC 3.A.3) family. Type IB subfamily.</text>
</comment>
<dbReference type="Pfam" id="PF04945">
    <property type="entry name" value="YHS"/>
    <property type="match status" value="1"/>
</dbReference>
<dbReference type="GO" id="GO:0043682">
    <property type="term" value="F:P-type divalent copper transporter activity"/>
    <property type="evidence" value="ECO:0007669"/>
    <property type="project" value="TreeGrafter"/>
</dbReference>
<dbReference type="NCBIfam" id="TIGR01511">
    <property type="entry name" value="ATPase-IB1_Cu"/>
    <property type="match status" value="1"/>
</dbReference>
<evidence type="ECO:0000256" key="5">
    <source>
        <dbReference type="ARBA" id="ARBA00022723"/>
    </source>
</evidence>
<keyword evidence="9" id="KW-1278">Translocase</keyword>
<dbReference type="Pfam" id="PF19335">
    <property type="entry name" value="HMBD"/>
    <property type="match status" value="2"/>
</dbReference>
<evidence type="ECO:0000313" key="17">
    <source>
        <dbReference type="Proteomes" id="UP000261739"/>
    </source>
</evidence>
<dbReference type="InterPro" id="IPR036412">
    <property type="entry name" value="HAD-like_sf"/>
</dbReference>
<dbReference type="InterPro" id="IPR023298">
    <property type="entry name" value="ATPase_P-typ_TM_dom_sf"/>
</dbReference>
<evidence type="ECO:0000256" key="3">
    <source>
        <dbReference type="ARBA" id="ARBA00022475"/>
    </source>
</evidence>
<keyword evidence="7" id="KW-0187">Copper transport</keyword>
<dbReference type="GO" id="GO:0055070">
    <property type="term" value="P:copper ion homeostasis"/>
    <property type="evidence" value="ECO:0007669"/>
    <property type="project" value="TreeGrafter"/>
</dbReference>
<keyword evidence="10 13" id="KW-1133">Transmembrane helix</keyword>
<evidence type="ECO:0000259" key="15">
    <source>
        <dbReference type="SMART" id="SM00746"/>
    </source>
</evidence>
<evidence type="ECO:0000256" key="13">
    <source>
        <dbReference type="RuleBase" id="RU362081"/>
    </source>
</evidence>
<dbReference type="InterPro" id="IPR027256">
    <property type="entry name" value="P-typ_ATPase_IB"/>
</dbReference>
<evidence type="ECO:0000256" key="6">
    <source>
        <dbReference type="ARBA" id="ARBA00022741"/>
    </source>
</evidence>
<evidence type="ECO:0000256" key="1">
    <source>
        <dbReference type="ARBA" id="ARBA00004651"/>
    </source>
</evidence>
<dbReference type="SUPFAM" id="SSF81653">
    <property type="entry name" value="Calcium ATPase, transduction domain A"/>
    <property type="match status" value="1"/>
</dbReference>
<dbReference type="Pfam" id="PF00702">
    <property type="entry name" value="Hydrolase"/>
    <property type="match status" value="1"/>
</dbReference>
<dbReference type="STRING" id="863239.GCA_000213935_00871"/>
<dbReference type="NCBIfam" id="TIGR01494">
    <property type="entry name" value="ATPase_P-type"/>
    <property type="match status" value="1"/>
</dbReference>
<dbReference type="PANTHER" id="PTHR43520:SF8">
    <property type="entry name" value="P-TYPE CU(+) TRANSPORTER"/>
    <property type="match status" value="1"/>
</dbReference>
<evidence type="ECO:0000256" key="9">
    <source>
        <dbReference type="ARBA" id="ARBA00022967"/>
    </source>
</evidence>
<keyword evidence="8 13" id="KW-0067">ATP-binding</keyword>
<dbReference type="Gene3D" id="1.10.620.20">
    <property type="entry name" value="Ribonucleotide Reductase, subunit A"/>
    <property type="match status" value="1"/>
</dbReference>
<dbReference type="SUPFAM" id="SSF56784">
    <property type="entry name" value="HAD-like"/>
    <property type="match status" value="1"/>
</dbReference>
<dbReference type="CDD" id="cd02094">
    <property type="entry name" value="P-type_ATPase_Cu-like"/>
    <property type="match status" value="1"/>
</dbReference>
<feature type="transmembrane region" description="Helical" evidence="13">
    <location>
        <begin position="770"/>
        <end position="789"/>
    </location>
</feature>
<dbReference type="PRINTS" id="PR00943">
    <property type="entry name" value="CUATPASE"/>
</dbReference>
<dbReference type="GO" id="GO:0016491">
    <property type="term" value="F:oxidoreductase activity"/>
    <property type="evidence" value="ECO:0007669"/>
    <property type="project" value="InterPro"/>
</dbReference>
<dbReference type="SFLD" id="SFLDS00003">
    <property type="entry name" value="Haloacid_Dehalogenase"/>
    <property type="match status" value="1"/>
</dbReference>
<feature type="transmembrane region" description="Helical" evidence="13">
    <location>
        <begin position="421"/>
        <end position="443"/>
    </location>
</feature>
<dbReference type="FunFam" id="2.70.150.10:FF:000020">
    <property type="entry name" value="Copper-exporting P-type ATPase A"/>
    <property type="match status" value="1"/>
</dbReference>
<dbReference type="SMART" id="SM00746">
    <property type="entry name" value="TRASH"/>
    <property type="match status" value="1"/>
</dbReference>
<feature type="region of interest" description="Disordered" evidence="14">
    <location>
        <begin position="92"/>
        <end position="116"/>
    </location>
</feature>
<keyword evidence="6 13" id="KW-0547">Nucleotide-binding</keyword>